<dbReference type="PROSITE" id="PS51186">
    <property type="entry name" value="GNAT"/>
    <property type="match status" value="1"/>
</dbReference>
<dbReference type="InterPro" id="IPR000182">
    <property type="entry name" value="GNAT_dom"/>
</dbReference>
<dbReference type="SUPFAM" id="SSF55729">
    <property type="entry name" value="Acyl-CoA N-acyltransferases (Nat)"/>
    <property type="match status" value="1"/>
</dbReference>
<name>A0A6B1D8T4_9CHLR</name>
<keyword evidence="1 4" id="KW-0808">Transferase</keyword>
<dbReference type="PANTHER" id="PTHR43877:SF2">
    <property type="entry name" value="AMINOALKYLPHOSPHONATE N-ACETYLTRANSFERASE-RELATED"/>
    <property type="match status" value="1"/>
</dbReference>
<accession>A0A6B1D8T4</accession>
<sequence>MVNVQPATVEEVKEIKQVLSETWNDTYGPFLPLEVIQKITSLWHSLEGLAAEIEDERVCFSVAKDEHGDILGLVTAGRPSEKVVYIARLYVLPGHQRQGVGGKLLEACVAAFPRALLVRLEVEEQNEKGLSFYLKQGFREISRKREEFEGVTLTVVEMEKKL</sequence>
<proteinExistence type="predicted"/>
<protein>
    <submittedName>
        <fullName evidence="4">GNAT family N-acetyltransferase</fullName>
    </submittedName>
</protein>
<dbReference type="EMBL" id="VXMH01000079">
    <property type="protein sequence ID" value="MYC96371.1"/>
    <property type="molecule type" value="Genomic_DNA"/>
</dbReference>
<reference evidence="4" key="1">
    <citation type="submission" date="2019-09" db="EMBL/GenBank/DDBJ databases">
        <title>Characterisation of the sponge microbiome using genome-centric metagenomics.</title>
        <authorList>
            <person name="Engelberts J.P."/>
            <person name="Robbins S.J."/>
            <person name="De Goeij J.M."/>
            <person name="Aranda M."/>
            <person name="Bell S.C."/>
            <person name="Webster N.S."/>
        </authorList>
    </citation>
    <scope>NUCLEOTIDE SEQUENCE</scope>
    <source>
        <strain evidence="4">SB0661_bin_32</strain>
    </source>
</reference>
<evidence type="ECO:0000256" key="2">
    <source>
        <dbReference type="ARBA" id="ARBA00023315"/>
    </source>
</evidence>
<dbReference type="PANTHER" id="PTHR43877">
    <property type="entry name" value="AMINOALKYLPHOSPHONATE N-ACETYLTRANSFERASE-RELATED-RELATED"/>
    <property type="match status" value="1"/>
</dbReference>
<dbReference type="CDD" id="cd04301">
    <property type="entry name" value="NAT_SF"/>
    <property type="match status" value="1"/>
</dbReference>
<dbReference type="GO" id="GO:0016747">
    <property type="term" value="F:acyltransferase activity, transferring groups other than amino-acyl groups"/>
    <property type="evidence" value="ECO:0007669"/>
    <property type="project" value="InterPro"/>
</dbReference>
<organism evidence="4">
    <name type="scientific">Caldilineaceae bacterium SB0661_bin_32</name>
    <dbReference type="NCBI Taxonomy" id="2605255"/>
    <lineage>
        <taxon>Bacteria</taxon>
        <taxon>Bacillati</taxon>
        <taxon>Chloroflexota</taxon>
        <taxon>Caldilineae</taxon>
        <taxon>Caldilineales</taxon>
        <taxon>Caldilineaceae</taxon>
    </lineage>
</organism>
<evidence type="ECO:0000256" key="1">
    <source>
        <dbReference type="ARBA" id="ARBA00022679"/>
    </source>
</evidence>
<comment type="caution">
    <text evidence="4">The sequence shown here is derived from an EMBL/GenBank/DDBJ whole genome shotgun (WGS) entry which is preliminary data.</text>
</comment>
<dbReference type="Pfam" id="PF00583">
    <property type="entry name" value="Acetyltransf_1"/>
    <property type="match status" value="1"/>
</dbReference>
<feature type="domain" description="N-acetyltransferase" evidence="3">
    <location>
        <begin position="2"/>
        <end position="162"/>
    </location>
</feature>
<gene>
    <name evidence="4" type="ORF">F4X14_15515</name>
</gene>
<dbReference type="AlphaFoldDB" id="A0A6B1D8T4"/>
<evidence type="ECO:0000313" key="4">
    <source>
        <dbReference type="EMBL" id="MYC96371.1"/>
    </source>
</evidence>
<keyword evidence="2" id="KW-0012">Acyltransferase</keyword>
<evidence type="ECO:0000259" key="3">
    <source>
        <dbReference type="PROSITE" id="PS51186"/>
    </source>
</evidence>
<dbReference type="InterPro" id="IPR050832">
    <property type="entry name" value="Bact_Acetyltransf"/>
</dbReference>
<dbReference type="InterPro" id="IPR016181">
    <property type="entry name" value="Acyl_CoA_acyltransferase"/>
</dbReference>
<dbReference type="Gene3D" id="3.40.630.30">
    <property type="match status" value="1"/>
</dbReference>